<name>A0AAD1U606_EUPCR</name>
<dbReference type="InterPro" id="IPR011009">
    <property type="entry name" value="Kinase-like_dom_sf"/>
</dbReference>
<dbReference type="AlphaFoldDB" id="A0AAD1U606"/>
<dbReference type="GO" id="GO:0010506">
    <property type="term" value="P:regulation of autophagy"/>
    <property type="evidence" value="ECO:0007669"/>
    <property type="project" value="InterPro"/>
</dbReference>
<evidence type="ECO:0000313" key="2">
    <source>
        <dbReference type="EMBL" id="CAI2363040.1"/>
    </source>
</evidence>
<keyword evidence="3" id="KW-1185">Reference proteome</keyword>
<reference evidence="2" key="1">
    <citation type="submission" date="2023-07" db="EMBL/GenBank/DDBJ databases">
        <authorList>
            <consortium name="AG Swart"/>
            <person name="Singh M."/>
            <person name="Singh A."/>
            <person name="Seah K."/>
            <person name="Emmerich C."/>
        </authorList>
    </citation>
    <scope>NUCLEOTIDE SEQUENCE</scope>
    <source>
        <strain evidence="2">DP1</strain>
    </source>
</reference>
<feature type="domain" description="Protein kinase" evidence="1">
    <location>
        <begin position="7"/>
        <end position="296"/>
    </location>
</feature>
<gene>
    <name evidence="2" type="ORF">ECRASSUSDP1_LOCUS4370</name>
</gene>
<dbReference type="Gene3D" id="3.30.200.20">
    <property type="entry name" value="Phosphorylase Kinase, domain 1"/>
    <property type="match status" value="1"/>
</dbReference>
<sequence length="337" mass="39383">MERIKDFKKYKQIGRGAFGFVYYCKTPRENYLDPILEDRISQGREVACKLIKLEKLTKKSKEYLLQEIEALWKCRHKNILRMLKFKPDGNNMYIFLDFCNGGNLRRFLHLNGRRLQEDLIRKIVNNIASGLSFMEKEKQTIHRDLKLDNILVHFPEYPDTGEVPNEYIRDFDHNKQEFEVIIADLGFAKRLKEAEYAVSCCGTHPYMAPEILKKMKYASKVDIWSIGIIIYELIVGRVPFNGEWDSDVLKQIEIGDYEIPNDMQLSKDFIHLLQHCLQYDPEERISHDELLEHPFLNKNNSSGKIESAVDIALNQSSSSTMSESNINLYTEVPTEGF</sequence>
<dbReference type="GO" id="GO:0005524">
    <property type="term" value="F:ATP binding"/>
    <property type="evidence" value="ECO:0007669"/>
    <property type="project" value="InterPro"/>
</dbReference>
<dbReference type="SUPFAM" id="SSF56112">
    <property type="entry name" value="Protein kinase-like (PK-like)"/>
    <property type="match status" value="1"/>
</dbReference>
<dbReference type="GO" id="GO:0004674">
    <property type="term" value="F:protein serine/threonine kinase activity"/>
    <property type="evidence" value="ECO:0007669"/>
    <property type="project" value="InterPro"/>
</dbReference>
<dbReference type="PANTHER" id="PTHR24348">
    <property type="entry name" value="SERINE/THREONINE-PROTEIN KINASE UNC-51-RELATED"/>
    <property type="match status" value="1"/>
</dbReference>
<proteinExistence type="predicted"/>
<dbReference type="SMART" id="SM00220">
    <property type="entry name" value="S_TKc"/>
    <property type="match status" value="1"/>
</dbReference>
<dbReference type="Pfam" id="PF00069">
    <property type="entry name" value="Pkinase"/>
    <property type="match status" value="1"/>
</dbReference>
<evidence type="ECO:0000259" key="1">
    <source>
        <dbReference type="PROSITE" id="PS50011"/>
    </source>
</evidence>
<organism evidence="2 3">
    <name type="scientific">Euplotes crassus</name>
    <dbReference type="NCBI Taxonomy" id="5936"/>
    <lineage>
        <taxon>Eukaryota</taxon>
        <taxon>Sar</taxon>
        <taxon>Alveolata</taxon>
        <taxon>Ciliophora</taxon>
        <taxon>Intramacronucleata</taxon>
        <taxon>Spirotrichea</taxon>
        <taxon>Hypotrichia</taxon>
        <taxon>Euplotida</taxon>
        <taxon>Euplotidae</taxon>
        <taxon>Moneuplotes</taxon>
    </lineage>
</organism>
<dbReference type="PROSITE" id="PS50011">
    <property type="entry name" value="PROTEIN_KINASE_DOM"/>
    <property type="match status" value="1"/>
</dbReference>
<dbReference type="InterPro" id="IPR045269">
    <property type="entry name" value="Atg1-like"/>
</dbReference>
<accession>A0AAD1U606</accession>
<dbReference type="EMBL" id="CAMPGE010004194">
    <property type="protein sequence ID" value="CAI2363040.1"/>
    <property type="molecule type" value="Genomic_DNA"/>
</dbReference>
<dbReference type="Gene3D" id="1.10.510.10">
    <property type="entry name" value="Transferase(Phosphotransferase) domain 1"/>
    <property type="match status" value="1"/>
</dbReference>
<dbReference type="GO" id="GO:0005737">
    <property type="term" value="C:cytoplasm"/>
    <property type="evidence" value="ECO:0007669"/>
    <property type="project" value="TreeGrafter"/>
</dbReference>
<dbReference type="InterPro" id="IPR000719">
    <property type="entry name" value="Prot_kinase_dom"/>
</dbReference>
<comment type="caution">
    <text evidence="2">The sequence shown here is derived from an EMBL/GenBank/DDBJ whole genome shotgun (WGS) entry which is preliminary data.</text>
</comment>
<protein>
    <recommendedName>
        <fullName evidence="1">Protein kinase domain-containing protein</fullName>
    </recommendedName>
</protein>
<evidence type="ECO:0000313" key="3">
    <source>
        <dbReference type="Proteomes" id="UP001295684"/>
    </source>
</evidence>
<dbReference type="Proteomes" id="UP001295684">
    <property type="component" value="Unassembled WGS sequence"/>
</dbReference>